<dbReference type="Proteomes" id="UP001300692">
    <property type="component" value="Unassembled WGS sequence"/>
</dbReference>
<feature type="transmembrane region" description="Helical" evidence="8">
    <location>
        <begin position="267"/>
        <end position="295"/>
    </location>
</feature>
<evidence type="ECO:0000256" key="8">
    <source>
        <dbReference type="SAM" id="Phobius"/>
    </source>
</evidence>
<dbReference type="RefSeq" id="WP_264140360.1">
    <property type="nucleotide sequence ID" value="NZ_JAOYOD010000001.1"/>
</dbReference>
<name>A0ABT3D0F9_9BACT</name>
<sequence>MFRFRSSIKKELILLLSDKLGLTVMFVMPMLLVFIITIIQDSAYKIVNENKLSMIVSNQDEGEQGEALVQLLSVSGFFVIEENSDLDSASLEKALMNDDILTALYIPGDFSVSLKAKAGQVSNTMMSELGLMEKDSSETAVAPTLHFYKDPVLQENFSESISRMLSSYLDVLENKLMIASVYELMGKELNEEALASQMLNNKVKIEKHTASHSEKTILPNSTQHNVPAWTLFAMFFMVVSLGANVVKERINGSFMRLKTMPTSFAMVLFGKLLVYVTVAILQIALIFGVSMLVFPGLGLPVLVLPEAMGAFLTVVVLSSLAAVSFSLMVGTISNTMEQCIGIGAVSVIIFGAIGGIWVPTFVMPDYMQALTVVSPLHWCLEGFYILFLKGGSWKELFPIISYISVFVLVCQGITLSRLRTEKLL</sequence>
<dbReference type="EMBL" id="JAOYOD010000001">
    <property type="protein sequence ID" value="MCV9389442.1"/>
    <property type="molecule type" value="Genomic_DNA"/>
</dbReference>
<evidence type="ECO:0000256" key="6">
    <source>
        <dbReference type="ARBA" id="ARBA00022989"/>
    </source>
</evidence>
<dbReference type="Pfam" id="PF12698">
    <property type="entry name" value="ABC2_membrane_3"/>
    <property type="match status" value="1"/>
</dbReference>
<evidence type="ECO:0000256" key="2">
    <source>
        <dbReference type="ARBA" id="ARBA00007783"/>
    </source>
</evidence>
<evidence type="ECO:0000256" key="4">
    <source>
        <dbReference type="ARBA" id="ARBA00022475"/>
    </source>
</evidence>
<evidence type="ECO:0000256" key="3">
    <source>
        <dbReference type="ARBA" id="ARBA00022448"/>
    </source>
</evidence>
<feature type="domain" description="ABC transmembrane type-2" evidence="9">
    <location>
        <begin position="166"/>
        <end position="421"/>
    </location>
</feature>
<evidence type="ECO:0000313" key="10">
    <source>
        <dbReference type="EMBL" id="MCV9389442.1"/>
    </source>
</evidence>
<dbReference type="Gene3D" id="3.40.1710.10">
    <property type="entry name" value="abc type-2 transporter like domain"/>
    <property type="match status" value="1"/>
</dbReference>
<organism evidence="10 11">
    <name type="scientific">Reichenbachiella ulvae</name>
    <dbReference type="NCBI Taxonomy" id="2980104"/>
    <lineage>
        <taxon>Bacteria</taxon>
        <taxon>Pseudomonadati</taxon>
        <taxon>Bacteroidota</taxon>
        <taxon>Cytophagia</taxon>
        <taxon>Cytophagales</taxon>
        <taxon>Reichenbachiellaceae</taxon>
        <taxon>Reichenbachiella</taxon>
    </lineage>
</organism>
<evidence type="ECO:0000256" key="1">
    <source>
        <dbReference type="ARBA" id="ARBA00004651"/>
    </source>
</evidence>
<reference evidence="10 11" key="1">
    <citation type="submission" date="2022-10" db="EMBL/GenBank/DDBJ databases">
        <title>Comparative genomics and taxonomic characterization of three novel marine species of genus Reichenbachiella exhibiting antioxidant and polysaccharide degradation activities.</title>
        <authorList>
            <person name="Muhammad N."/>
            <person name="Lee Y.-J."/>
            <person name="Ko J."/>
            <person name="Kim S.-G."/>
        </authorList>
    </citation>
    <scope>NUCLEOTIDE SEQUENCE [LARGE SCALE GENOMIC DNA]</scope>
    <source>
        <strain evidence="10 11">ABR2-5</strain>
    </source>
</reference>
<keyword evidence="11" id="KW-1185">Reference proteome</keyword>
<evidence type="ECO:0000256" key="7">
    <source>
        <dbReference type="ARBA" id="ARBA00023136"/>
    </source>
</evidence>
<comment type="subcellular location">
    <subcellularLocation>
        <location evidence="1">Cell membrane</location>
        <topology evidence="1">Multi-pass membrane protein</topology>
    </subcellularLocation>
</comment>
<proteinExistence type="inferred from homology"/>
<feature type="transmembrane region" description="Helical" evidence="8">
    <location>
        <begin position="20"/>
        <end position="39"/>
    </location>
</feature>
<dbReference type="InterPro" id="IPR013525">
    <property type="entry name" value="ABC2_TM"/>
</dbReference>
<gene>
    <name evidence="10" type="ORF">N7U62_22455</name>
</gene>
<feature type="transmembrane region" description="Helical" evidence="8">
    <location>
        <begin position="399"/>
        <end position="418"/>
    </location>
</feature>
<keyword evidence="6 8" id="KW-1133">Transmembrane helix</keyword>
<protein>
    <submittedName>
        <fullName evidence="10">ABC transporter permease</fullName>
    </submittedName>
</protein>
<dbReference type="InterPro" id="IPR051449">
    <property type="entry name" value="ABC-2_transporter_component"/>
</dbReference>
<dbReference type="PANTHER" id="PTHR30294:SF38">
    <property type="entry name" value="TRANSPORT PERMEASE PROTEIN"/>
    <property type="match status" value="1"/>
</dbReference>
<keyword evidence="7 8" id="KW-0472">Membrane</keyword>
<dbReference type="PROSITE" id="PS51012">
    <property type="entry name" value="ABC_TM2"/>
    <property type="match status" value="1"/>
</dbReference>
<feature type="transmembrane region" description="Helical" evidence="8">
    <location>
        <begin position="339"/>
        <end position="360"/>
    </location>
</feature>
<evidence type="ECO:0000313" key="11">
    <source>
        <dbReference type="Proteomes" id="UP001300692"/>
    </source>
</evidence>
<evidence type="ECO:0000259" key="9">
    <source>
        <dbReference type="PROSITE" id="PS51012"/>
    </source>
</evidence>
<dbReference type="PANTHER" id="PTHR30294">
    <property type="entry name" value="MEMBRANE COMPONENT OF ABC TRANSPORTER YHHJ-RELATED"/>
    <property type="match status" value="1"/>
</dbReference>
<comment type="caution">
    <text evidence="10">The sequence shown here is derived from an EMBL/GenBank/DDBJ whole genome shotgun (WGS) entry which is preliminary data.</text>
</comment>
<feature type="transmembrane region" description="Helical" evidence="8">
    <location>
        <begin position="226"/>
        <end position="246"/>
    </location>
</feature>
<keyword evidence="3" id="KW-0813">Transport</keyword>
<accession>A0ABT3D0F9</accession>
<keyword evidence="4" id="KW-1003">Cell membrane</keyword>
<evidence type="ECO:0000256" key="5">
    <source>
        <dbReference type="ARBA" id="ARBA00022692"/>
    </source>
</evidence>
<dbReference type="InterPro" id="IPR047817">
    <property type="entry name" value="ABC2_TM_bact-type"/>
</dbReference>
<keyword evidence="5 8" id="KW-0812">Transmembrane</keyword>
<comment type="similarity">
    <text evidence="2">Belongs to the ABC-2 integral membrane protein family.</text>
</comment>
<feature type="transmembrane region" description="Helical" evidence="8">
    <location>
        <begin position="307"/>
        <end position="327"/>
    </location>
</feature>